<evidence type="ECO:0000313" key="4">
    <source>
        <dbReference type="Proteomes" id="UP000557307"/>
    </source>
</evidence>
<evidence type="ECO:0000313" key="3">
    <source>
        <dbReference type="EMBL" id="MBB5284261.1"/>
    </source>
</evidence>
<reference evidence="3 4" key="1">
    <citation type="submission" date="2020-08" db="EMBL/GenBank/DDBJ databases">
        <title>Genomic Encyclopedia of Type Strains, Phase IV (KMG-IV): sequencing the most valuable type-strain genomes for metagenomic binning, comparative biology and taxonomic classification.</title>
        <authorList>
            <person name="Goeker M."/>
        </authorList>
    </citation>
    <scope>NUCLEOTIDE SEQUENCE [LARGE SCALE GENOMIC DNA]</scope>
    <source>
        <strain evidence="3 4">DSM 105074</strain>
    </source>
</reference>
<dbReference type="AlphaFoldDB" id="A0A840TL44"/>
<comment type="caution">
    <text evidence="3">The sequence shown here is derived from an EMBL/GenBank/DDBJ whole genome shotgun (WGS) entry which is preliminary data.</text>
</comment>
<sequence>MRSKKMRLGLMSTLLVPALAMVAPSGTGPGKWITLFDGKTTQGWHSYNQPTATGWRVEEGTLTPDGTGGDLVTDREFENFELEFEFKIPTGSNSGVLYKVLEQPEIKRTVFSAPEYQIIDDTGYAWRDAQGNPRQVDANGQPLKLKPTQLTGANYDLHPPTDATAAKPAGTWNKGRIVVQNNQVQHYLNGKKVVDYTYGNDAWQAQVAQSKFAEWPYATPRAKGKIALQNHNVHEPVWYRRIRIREL</sequence>
<accession>A0A840TL44</accession>
<gene>
    <name evidence="3" type="ORF">HNQ92_002404</name>
</gene>
<keyword evidence="1" id="KW-0732">Signal</keyword>
<feature type="signal peptide" evidence="1">
    <location>
        <begin position="1"/>
        <end position="22"/>
    </location>
</feature>
<dbReference type="Proteomes" id="UP000557307">
    <property type="component" value="Unassembled WGS sequence"/>
</dbReference>
<organism evidence="3 4">
    <name type="scientific">Rhabdobacter roseus</name>
    <dbReference type="NCBI Taxonomy" id="1655419"/>
    <lineage>
        <taxon>Bacteria</taxon>
        <taxon>Pseudomonadati</taxon>
        <taxon>Bacteroidota</taxon>
        <taxon>Cytophagia</taxon>
        <taxon>Cytophagales</taxon>
        <taxon>Cytophagaceae</taxon>
        <taxon>Rhabdobacter</taxon>
    </lineage>
</organism>
<dbReference type="InterPro" id="IPR010496">
    <property type="entry name" value="AL/BT2_dom"/>
</dbReference>
<name>A0A840TL44_9BACT</name>
<dbReference type="RefSeq" id="WP_425504284.1">
    <property type="nucleotide sequence ID" value="NZ_JACHGF010000003.1"/>
</dbReference>
<dbReference type="Pfam" id="PF06439">
    <property type="entry name" value="3keto-disac_hyd"/>
    <property type="match status" value="1"/>
</dbReference>
<proteinExistence type="predicted"/>
<dbReference type="GO" id="GO:0016787">
    <property type="term" value="F:hydrolase activity"/>
    <property type="evidence" value="ECO:0007669"/>
    <property type="project" value="InterPro"/>
</dbReference>
<keyword evidence="4" id="KW-1185">Reference proteome</keyword>
<evidence type="ECO:0000256" key="1">
    <source>
        <dbReference type="SAM" id="SignalP"/>
    </source>
</evidence>
<evidence type="ECO:0000259" key="2">
    <source>
        <dbReference type="Pfam" id="PF06439"/>
    </source>
</evidence>
<dbReference type="Gene3D" id="2.60.120.560">
    <property type="entry name" value="Exo-inulinase, domain 1"/>
    <property type="match status" value="1"/>
</dbReference>
<feature type="chain" id="PRO_5032953924" description="3-keto-alpha-glucoside-1,2-lyase/3-keto-2-hydroxy-glucal hydratase domain-containing protein" evidence="1">
    <location>
        <begin position="23"/>
        <end position="247"/>
    </location>
</feature>
<protein>
    <recommendedName>
        <fullName evidence="2">3-keto-alpha-glucoside-1,2-lyase/3-keto-2-hydroxy-glucal hydratase domain-containing protein</fullName>
    </recommendedName>
</protein>
<feature type="domain" description="3-keto-alpha-glucoside-1,2-lyase/3-keto-2-hydroxy-glucal hydratase" evidence="2">
    <location>
        <begin position="31"/>
        <end position="245"/>
    </location>
</feature>
<dbReference type="EMBL" id="JACHGF010000003">
    <property type="protein sequence ID" value="MBB5284261.1"/>
    <property type="molecule type" value="Genomic_DNA"/>
</dbReference>